<dbReference type="GO" id="GO:0015035">
    <property type="term" value="F:protein-disulfide reductase activity"/>
    <property type="evidence" value="ECO:0007669"/>
    <property type="project" value="InterPro"/>
</dbReference>
<dbReference type="AlphaFoldDB" id="A0AAJ4ZLE2"/>
<protein>
    <submittedName>
        <fullName evidence="1">Protein of uncharacterized function, DUF393</fullName>
    </submittedName>
</protein>
<evidence type="ECO:0000313" key="1">
    <source>
        <dbReference type="EMBL" id="SUD97711.1"/>
    </source>
</evidence>
<sequence length="97" mass="11195">MQGDTGRQLLAQAGVKADDVDTMLFVREGRAWRDSAAVLRIAHVLGWPWRLAWMGWFIPVTLRDALYRWAARNRYRWFGRSATCILPPPDAAHRFLA</sequence>
<dbReference type="PANTHER" id="PTHR33639:SF2">
    <property type="entry name" value="DUF393 DOMAIN-CONTAINING PROTEIN"/>
    <property type="match status" value="1"/>
</dbReference>
<organism evidence="1 2">
    <name type="scientific">Ralstonia mannitolilytica</name>
    <dbReference type="NCBI Taxonomy" id="105219"/>
    <lineage>
        <taxon>Bacteria</taxon>
        <taxon>Pseudomonadati</taxon>
        <taxon>Pseudomonadota</taxon>
        <taxon>Betaproteobacteria</taxon>
        <taxon>Burkholderiales</taxon>
        <taxon>Burkholderiaceae</taxon>
        <taxon>Ralstonia</taxon>
    </lineage>
</organism>
<dbReference type="EMBL" id="UGVE01000001">
    <property type="protein sequence ID" value="SUD97711.1"/>
    <property type="molecule type" value="Genomic_DNA"/>
</dbReference>
<dbReference type="InterPro" id="IPR052927">
    <property type="entry name" value="DCC_oxidoreductase"/>
</dbReference>
<name>A0AAJ4ZLE2_9RALS</name>
<reference evidence="1 2" key="1">
    <citation type="submission" date="2018-06" db="EMBL/GenBank/DDBJ databases">
        <authorList>
            <consortium name="Pathogen Informatics"/>
            <person name="Doyle S."/>
        </authorList>
    </citation>
    <scope>NUCLEOTIDE SEQUENCE [LARGE SCALE GENOMIC DNA]</scope>
    <source>
        <strain evidence="1 2">NCTC10894</strain>
    </source>
</reference>
<proteinExistence type="predicted"/>
<dbReference type="PANTHER" id="PTHR33639">
    <property type="entry name" value="THIOL-DISULFIDE OXIDOREDUCTASE DCC"/>
    <property type="match status" value="1"/>
</dbReference>
<comment type="caution">
    <text evidence="1">The sequence shown here is derived from an EMBL/GenBank/DDBJ whole genome shotgun (WGS) entry which is preliminary data.</text>
</comment>
<gene>
    <name evidence="1" type="ORF">NCTC10894_02075</name>
</gene>
<dbReference type="Pfam" id="PF04134">
    <property type="entry name" value="DCC1-like"/>
    <property type="match status" value="1"/>
</dbReference>
<evidence type="ECO:0000313" key="2">
    <source>
        <dbReference type="Proteomes" id="UP000255008"/>
    </source>
</evidence>
<dbReference type="Proteomes" id="UP000255008">
    <property type="component" value="Unassembled WGS sequence"/>
</dbReference>
<accession>A0AAJ4ZLE2</accession>
<dbReference type="InterPro" id="IPR007263">
    <property type="entry name" value="DCC1-like"/>
</dbReference>